<accession>A0A1H3B0L4</accession>
<dbReference type="GO" id="GO:0043190">
    <property type="term" value="C:ATP-binding cassette (ABC) transporter complex"/>
    <property type="evidence" value="ECO:0007669"/>
    <property type="project" value="InterPro"/>
</dbReference>
<evidence type="ECO:0000256" key="1">
    <source>
        <dbReference type="SAM" id="Phobius"/>
    </source>
</evidence>
<dbReference type="PANTHER" id="PTHR30188">
    <property type="entry name" value="ABC TRANSPORTER PERMEASE PROTEIN-RELATED"/>
    <property type="match status" value="1"/>
</dbReference>
<dbReference type="Pfam" id="PF02405">
    <property type="entry name" value="MlaE"/>
    <property type="match status" value="1"/>
</dbReference>
<dbReference type="InterPro" id="IPR030802">
    <property type="entry name" value="Permease_MalE"/>
</dbReference>
<keyword evidence="1" id="KW-0812">Transmembrane</keyword>
<dbReference type="GO" id="GO:0005548">
    <property type="term" value="F:phospholipid transporter activity"/>
    <property type="evidence" value="ECO:0007669"/>
    <property type="project" value="TreeGrafter"/>
</dbReference>
<proteinExistence type="predicted"/>
<dbReference type="OrthoDB" id="5763031at2"/>
<feature type="transmembrane region" description="Helical" evidence="1">
    <location>
        <begin position="243"/>
        <end position="261"/>
    </location>
</feature>
<keyword evidence="3" id="KW-1185">Reference proteome</keyword>
<dbReference type="EMBL" id="FNNZ01000022">
    <property type="protein sequence ID" value="SDX35345.1"/>
    <property type="molecule type" value="Genomic_DNA"/>
</dbReference>
<organism evidence="2 3">
    <name type="scientific">Thiocapsa roseopersicina</name>
    <dbReference type="NCBI Taxonomy" id="1058"/>
    <lineage>
        <taxon>Bacteria</taxon>
        <taxon>Pseudomonadati</taxon>
        <taxon>Pseudomonadota</taxon>
        <taxon>Gammaproteobacteria</taxon>
        <taxon>Chromatiales</taxon>
        <taxon>Chromatiaceae</taxon>
        <taxon>Thiocapsa</taxon>
    </lineage>
</organism>
<gene>
    <name evidence="2" type="ORF">SAMN05421783_12228</name>
</gene>
<dbReference type="RefSeq" id="WP_093036032.1">
    <property type="nucleotide sequence ID" value="NZ_FNNZ01000022.1"/>
</dbReference>
<feature type="transmembrane region" description="Helical" evidence="1">
    <location>
        <begin position="153"/>
        <end position="181"/>
    </location>
</feature>
<dbReference type="STRING" id="1058.SAMN05421783_12228"/>
<feature type="transmembrane region" description="Helical" evidence="1">
    <location>
        <begin position="61"/>
        <end position="80"/>
    </location>
</feature>
<protein>
    <submittedName>
        <fullName evidence="2">Phospholipid/cholesterol/gamma-HCH transport system permease protein</fullName>
    </submittedName>
</protein>
<dbReference type="AlphaFoldDB" id="A0A1H3B0L4"/>
<evidence type="ECO:0000313" key="3">
    <source>
        <dbReference type="Proteomes" id="UP000198816"/>
    </source>
</evidence>
<dbReference type="PROSITE" id="PS51257">
    <property type="entry name" value="PROKAR_LIPOPROTEIN"/>
    <property type="match status" value="1"/>
</dbReference>
<dbReference type="Proteomes" id="UP000198816">
    <property type="component" value="Unassembled WGS sequence"/>
</dbReference>
<feature type="transmembrane region" description="Helical" evidence="1">
    <location>
        <begin position="201"/>
        <end position="222"/>
    </location>
</feature>
<evidence type="ECO:0000313" key="2">
    <source>
        <dbReference type="EMBL" id="SDX35345.1"/>
    </source>
</evidence>
<reference evidence="3" key="1">
    <citation type="submission" date="2016-10" db="EMBL/GenBank/DDBJ databases">
        <authorList>
            <person name="Varghese N."/>
            <person name="Submissions S."/>
        </authorList>
    </citation>
    <scope>NUCLEOTIDE SEQUENCE [LARGE SCALE GENOMIC DNA]</scope>
    <source>
        <strain evidence="3">DSM 217</strain>
    </source>
</reference>
<feature type="transmembrane region" description="Helical" evidence="1">
    <location>
        <begin position="21"/>
        <end position="40"/>
    </location>
</feature>
<sequence length="264" mass="27537">MGVEDRHRGPFSGPTGWIEEIGFAAIALASCLGLYLKILLGRARLDMPAFAASLRQAGLSILPAITLVTASLGLILGHQIESILTELDLPGLVVLTLTYATVMELVPILVGILVAGRAGVALAVRQATLTVTGEMDGLLASGIHPVQFTAGPVLLAMLLMSFAFVVWGTLVTFAAAGAWLWTMAGISPALLFESLIRALSVGALVEALVKPLLFALLITLIATVNGTGAGRNPEGISRAATRTMIGAVSAILVMDLLYILFLRV</sequence>
<name>A0A1H3B0L4_THIRO</name>
<feature type="transmembrane region" description="Helical" evidence="1">
    <location>
        <begin position="92"/>
        <end position="115"/>
    </location>
</feature>
<keyword evidence="1" id="KW-0472">Membrane</keyword>
<keyword evidence="1" id="KW-1133">Transmembrane helix</keyword>